<dbReference type="RefSeq" id="WP_253578764.1">
    <property type="nucleotide sequence ID" value="NZ_JAMFTQ010000013.1"/>
</dbReference>
<dbReference type="Proteomes" id="UP001204000">
    <property type="component" value="Unassembled WGS sequence"/>
</dbReference>
<evidence type="ECO:0000313" key="1">
    <source>
        <dbReference type="EMBL" id="MCP1388321.1"/>
    </source>
</evidence>
<organism evidence="1 2">
    <name type="scientific">Corynebacterium stercoris</name>
    <dbReference type="NCBI Taxonomy" id="2943490"/>
    <lineage>
        <taxon>Bacteria</taxon>
        <taxon>Bacillati</taxon>
        <taxon>Actinomycetota</taxon>
        <taxon>Actinomycetes</taxon>
        <taxon>Mycobacteriales</taxon>
        <taxon>Corynebacteriaceae</taxon>
        <taxon>Corynebacterium</taxon>
    </lineage>
</organism>
<gene>
    <name evidence="1" type="ORF">M5J20_09000</name>
</gene>
<proteinExistence type="predicted"/>
<protein>
    <submittedName>
        <fullName evidence="1">Uncharacterized protein</fullName>
    </submittedName>
</protein>
<comment type="caution">
    <text evidence="1">The sequence shown here is derived from an EMBL/GenBank/DDBJ whole genome shotgun (WGS) entry which is preliminary data.</text>
</comment>
<accession>A0ABT1G2S7</accession>
<keyword evidence="2" id="KW-1185">Reference proteome</keyword>
<evidence type="ECO:0000313" key="2">
    <source>
        <dbReference type="Proteomes" id="UP001204000"/>
    </source>
</evidence>
<name>A0ABT1G2S7_9CORY</name>
<dbReference type="EMBL" id="JAMFTQ010000013">
    <property type="protein sequence ID" value="MCP1388321.1"/>
    <property type="molecule type" value="Genomic_DNA"/>
</dbReference>
<reference evidence="1" key="1">
    <citation type="submission" date="2022-05" db="EMBL/GenBank/DDBJ databases">
        <title>Corynebacterium sp. TA-R-1 sp. nov., isolated from human feces.</title>
        <authorList>
            <person name="Shamsuzzaman M."/>
            <person name="Dahal R.H."/>
        </authorList>
    </citation>
    <scope>NUCLEOTIDE SEQUENCE</scope>
    <source>
        <strain evidence="1">TA-R-1</strain>
    </source>
</reference>
<sequence>MEGKTWNISVKSAATQFTGQVNVSVLPGVQITKQQIKLGQELAQLIETTARSYRAVDETQPIGRNADDVSGVAAFAIMMLRVLRQARSTEQTCTFAIFLVEACRAGLWDEPRFAVAFSLATTVREKARNLERGGQLEDYLNEIERALPQPIRKGTRWSGPVVAVRYKEFEQTPVEGSKLVQMNTALHSTHVDSSELTDEHFGGRTTVLPMPLYRLGEPGARMLMSFFVGGAEYTVGLEGKRPVYGPLRAIGLALEKFVEKRNAATALDVYRTLAYARALLQLANEDAYADNEYLAEAVDDALCECADTLWEAGEEFEDFHQAVFGADYWRAEELLPEDISERVDGNLSREQLEALNEAVVEATPGRTVVVFYNPNGDQHAELPTDWIPEQEDFTPVAVPWLQAEHFASPSTQIFRTRF</sequence>